<dbReference type="InterPro" id="IPR023264">
    <property type="entry name" value="ABC_transptr_acetoin_YtrC/YtrD"/>
</dbReference>
<feature type="transmembrane region" description="Helical" evidence="1">
    <location>
        <begin position="145"/>
        <end position="171"/>
    </location>
</feature>
<organism evidence="3 4">
    <name type="scientific">Alkaliphilus metalliredigens (strain QYMF)</name>
    <dbReference type="NCBI Taxonomy" id="293826"/>
    <lineage>
        <taxon>Bacteria</taxon>
        <taxon>Bacillati</taxon>
        <taxon>Bacillota</taxon>
        <taxon>Clostridia</taxon>
        <taxon>Peptostreptococcales</taxon>
        <taxon>Natronincolaceae</taxon>
        <taxon>Alkaliphilus</taxon>
    </lineage>
</organism>
<dbReference type="RefSeq" id="WP_012062568.1">
    <property type="nucleotide sequence ID" value="NC_009633.1"/>
</dbReference>
<feature type="transmembrane region" description="Helical" evidence="1">
    <location>
        <begin position="335"/>
        <end position="354"/>
    </location>
</feature>
<dbReference type="eggNOG" id="COG3559">
    <property type="taxonomic scope" value="Bacteria"/>
</dbReference>
<keyword evidence="1" id="KW-1133">Transmembrane helix</keyword>
<keyword evidence="1" id="KW-0812">Transmembrane</keyword>
<dbReference type="OrthoDB" id="1706490at2"/>
<feature type="transmembrane region" description="Helical" evidence="1">
    <location>
        <begin position="243"/>
        <end position="260"/>
    </location>
</feature>
<evidence type="ECO:0000259" key="2">
    <source>
        <dbReference type="Pfam" id="PF20047"/>
    </source>
</evidence>
<dbReference type="PANTHER" id="PTHR39177">
    <property type="entry name" value="ABC TRANSPORTER PERMEASE YTRC-RELATED"/>
    <property type="match status" value="1"/>
</dbReference>
<dbReference type="KEGG" id="amt:Amet_1325"/>
<proteinExistence type="predicted"/>
<keyword evidence="4" id="KW-1185">Reference proteome</keyword>
<sequence length="660" mass="75989">MILKTSLFDKGLILSDVKRFWWASALYTLLLFFILPLKHIMLKNAMHEEWIRNQVVDSLIMNVHQSEFQIILMLVMPVILAVLVFRYMQKNNAASMMHSLPYTRKTLYCSHSAAGFVLLALPIILNGLVLMILQGTTNLGEYYSFLDIVGWGGQTLILNILFFSVTIFAGMFTGSSIAQMVFSYIVQILPAGVYILFKHNIGQLIHGYSSAGRLRDPILDRLPIFVLLNNRAGVRYISTWSVISYLLIAIALFIIGYYVYKLRNLEASGDVVAFIAIRPVFKFGVTVCSMLLGGIYFTSIARGSFPTLIFGYVLSSFLGYWIAEILMEKSFKVLGAYKGYVAYTVIMLVVLMGVQTDVTGYVGRIPEAEEVEKVYLGYNGDVWMDIESEVQKTRDSSDVMDFSGKLFESEANIENMIAFHEELVKEPTNKIGRYQYIVYGLKNGQYLKRYYAIDEQRYADQLRPIYESLEYKQTRFPVIEQRESDIKWIEITDERIQKKSAMLIDSAEIHGFIKALQMDIENATYEDLVMDRGRSVRAIIMDQNERIIEYAIRNQNKFVEQWLKDQGYYEEVILMPEDVEYIVLDKVNSSDSRKRVEVRDKAVIEELVKVSAEFGYDHTKENVSVAFYMTGFSRHPEYMYIQANDSNSEKLKAYINQLNE</sequence>
<dbReference type="Pfam" id="PF20047">
    <property type="entry name" value="DUF6449"/>
    <property type="match status" value="1"/>
</dbReference>
<gene>
    <name evidence="3" type="ordered locus">Amet_1325</name>
</gene>
<accession>A6TMV9</accession>
<reference evidence="4" key="1">
    <citation type="journal article" date="2016" name="Genome Announc.">
        <title>Complete genome sequence of Alkaliphilus metalliredigens strain QYMF, an alkaliphilic and metal-reducing bacterium isolated from borax-contaminated leachate ponds.</title>
        <authorList>
            <person name="Hwang C."/>
            <person name="Copeland A."/>
            <person name="Lucas S."/>
            <person name="Lapidus A."/>
            <person name="Barry K."/>
            <person name="Detter J.C."/>
            <person name="Glavina Del Rio T."/>
            <person name="Hammon N."/>
            <person name="Israni S."/>
            <person name="Dalin E."/>
            <person name="Tice H."/>
            <person name="Pitluck S."/>
            <person name="Chertkov O."/>
            <person name="Brettin T."/>
            <person name="Bruce D."/>
            <person name="Han C."/>
            <person name="Schmutz J."/>
            <person name="Larimer F."/>
            <person name="Land M.L."/>
            <person name="Hauser L."/>
            <person name="Kyrpides N."/>
            <person name="Mikhailova N."/>
            <person name="Ye Q."/>
            <person name="Zhou J."/>
            <person name="Richardson P."/>
            <person name="Fields M.W."/>
        </authorList>
    </citation>
    <scope>NUCLEOTIDE SEQUENCE [LARGE SCALE GENOMIC DNA]</scope>
    <source>
        <strain evidence="4">QYMF</strain>
    </source>
</reference>
<dbReference type="PANTHER" id="PTHR39177:SF1">
    <property type="entry name" value="ABC TRANSPORTER PERMEASE YTRC-RELATED"/>
    <property type="match status" value="1"/>
</dbReference>
<keyword evidence="1" id="KW-0472">Membrane</keyword>
<feature type="transmembrane region" description="Helical" evidence="1">
    <location>
        <begin position="20"/>
        <end position="37"/>
    </location>
</feature>
<feature type="transmembrane region" description="Helical" evidence="1">
    <location>
        <begin position="272"/>
        <end position="297"/>
    </location>
</feature>
<evidence type="ECO:0000313" key="3">
    <source>
        <dbReference type="EMBL" id="ABR47527.1"/>
    </source>
</evidence>
<evidence type="ECO:0000313" key="4">
    <source>
        <dbReference type="Proteomes" id="UP000001572"/>
    </source>
</evidence>
<dbReference type="InterPro" id="IPR053046">
    <property type="entry name" value="ABC-5_transporter"/>
</dbReference>
<feature type="transmembrane region" description="Helical" evidence="1">
    <location>
        <begin position="177"/>
        <end position="197"/>
    </location>
</feature>
<dbReference type="STRING" id="293826.Amet_1325"/>
<dbReference type="InterPro" id="IPR045611">
    <property type="entry name" value="DUF6449"/>
</dbReference>
<feature type="domain" description="DUF6449" evidence="2">
    <location>
        <begin position="439"/>
        <end position="527"/>
    </location>
</feature>
<feature type="transmembrane region" description="Helical" evidence="1">
    <location>
        <begin position="108"/>
        <end position="133"/>
    </location>
</feature>
<evidence type="ECO:0000256" key="1">
    <source>
        <dbReference type="SAM" id="Phobius"/>
    </source>
</evidence>
<dbReference type="EMBL" id="CP000724">
    <property type="protein sequence ID" value="ABR47527.1"/>
    <property type="molecule type" value="Genomic_DNA"/>
</dbReference>
<dbReference type="AlphaFoldDB" id="A6TMV9"/>
<dbReference type="Proteomes" id="UP000001572">
    <property type="component" value="Chromosome"/>
</dbReference>
<dbReference type="PRINTS" id="PR02026">
    <property type="entry name" value="YTRCYTRDABC"/>
</dbReference>
<name>A6TMV9_ALKMQ</name>
<protein>
    <recommendedName>
        <fullName evidence="2">DUF6449 domain-containing protein</fullName>
    </recommendedName>
</protein>
<feature type="transmembrane region" description="Helical" evidence="1">
    <location>
        <begin position="70"/>
        <end position="88"/>
    </location>
</feature>
<feature type="transmembrane region" description="Helical" evidence="1">
    <location>
        <begin position="303"/>
        <end position="323"/>
    </location>
</feature>
<dbReference type="HOGENOM" id="CLU_017352_1_0_9"/>